<gene>
    <name evidence="14" type="ORF">chiPu_0020335</name>
</gene>
<comment type="catalytic activity">
    <reaction evidence="9 12">
        <text>cytidine + H2O + H(+) = uridine + NH4(+)</text>
        <dbReference type="Rhea" id="RHEA:16069"/>
        <dbReference type="ChEBI" id="CHEBI:15377"/>
        <dbReference type="ChEBI" id="CHEBI:15378"/>
        <dbReference type="ChEBI" id="CHEBI:16704"/>
        <dbReference type="ChEBI" id="CHEBI:17562"/>
        <dbReference type="ChEBI" id="CHEBI:28938"/>
        <dbReference type="EC" id="3.5.4.5"/>
    </reaction>
</comment>
<dbReference type="InterPro" id="IPR006262">
    <property type="entry name" value="Cyt_deam_tetra"/>
</dbReference>
<organism evidence="14 15">
    <name type="scientific">Chiloscyllium punctatum</name>
    <name type="common">Brownbanded bambooshark</name>
    <name type="synonym">Hemiscyllium punctatum</name>
    <dbReference type="NCBI Taxonomy" id="137246"/>
    <lineage>
        <taxon>Eukaryota</taxon>
        <taxon>Metazoa</taxon>
        <taxon>Chordata</taxon>
        <taxon>Craniata</taxon>
        <taxon>Vertebrata</taxon>
        <taxon>Chondrichthyes</taxon>
        <taxon>Elasmobranchii</taxon>
        <taxon>Galeomorphii</taxon>
        <taxon>Galeoidea</taxon>
        <taxon>Orectolobiformes</taxon>
        <taxon>Hemiscylliidae</taxon>
        <taxon>Chiloscyllium</taxon>
    </lineage>
</organism>
<evidence type="ECO:0000256" key="5">
    <source>
        <dbReference type="ARBA" id="ARBA00022723"/>
    </source>
</evidence>
<evidence type="ECO:0000313" key="14">
    <source>
        <dbReference type="EMBL" id="GCC16550.1"/>
    </source>
</evidence>
<evidence type="ECO:0000256" key="12">
    <source>
        <dbReference type="RuleBase" id="RU364006"/>
    </source>
</evidence>
<evidence type="ECO:0000256" key="1">
    <source>
        <dbReference type="ARBA" id="ARBA00001947"/>
    </source>
</evidence>
<dbReference type="InterPro" id="IPR016193">
    <property type="entry name" value="Cytidine_deaminase-like"/>
</dbReference>
<dbReference type="GO" id="GO:0005829">
    <property type="term" value="C:cytosol"/>
    <property type="evidence" value="ECO:0007669"/>
    <property type="project" value="TreeGrafter"/>
</dbReference>
<dbReference type="NCBIfam" id="NF004064">
    <property type="entry name" value="PRK05578.1"/>
    <property type="match status" value="1"/>
</dbReference>
<comment type="function">
    <text evidence="2 12">This enzyme scavenges exogenous and endogenous cytidine and 2'-deoxycytidine for UMP synthesis.</text>
</comment>
<evidence type="ECO:0000256" key="11">
    <source>
        <dbReference type="PIRSR" id="PIRSR606262-3"/>
    </source>
</evidence>
<dbReference type="InterPro" id="IPR050202">
    <property type="entry name" value="Cyt/Deoxycyt_deaminase"/>
</dbReference>
<reference evidence="14 15" key="1">
    <citation type="journal article" date="2018" name="Nat. Ecol. Evol.">
        <title>Shark genomes provide insights into elasmobranch evolution and the origin of vertebrates.</title>
        <authorList>
            <person name="Hara Y"/>
            <person name="Yamaguchi K"/>
            <person name="Onimaru K"/>
            <person name="Kadota M"/>
            <person name="Koyanagi M"/>
            <person name="Keeley SD"/>
            <person name="Tatsumi K"/>
            <person name="Tanaka K"/>
            <person name="Motone F"/>
            <person name="Kageyama Y"/>
            <person name="Nozu R"/>
            <person name="Adachi N"/>
            <person name="Nishimura O"/>
            <person name="Nakagawa R"/>
            <person name="Tanegashima C"/>
            <person name="Kiyatake I"/>
            <person name="Matsumoto R"/>
            <person name="Murakumo K"/>
            <person name="Nishida K"/>
            <person name="Terakita A"/>
            <person name="Kuratani S"/>
            <person name="Sato K"/>
            <person name="Hyodo S Kuraku.S."/>
        </authorList>
    </citation>
    <scope>NUCLEOTIDE SEQUENCE [LARGE SCALE GENOMIC DNA]</scope>
</reference>
<keyword evidence="5 11" id="KW-0479">Metal-binding</keyword>
<feature type="binding site" evidence="11">
    <location>
        <position position="103"/>
    </location>
    <ligand>
        <name>Zn(2+)</name>
        <dbReference type="ChEBI" id="CHEBI:29105"/>
        <note>catalytic</note>
    </ligand>
</feature>
<evidence type="ECO:0000259" key="13">
    <source>
        <dbReference type="PROSITE" id="PS51747"/>
    </source>
</evidence>
<comment type="caution">
    <text evidence="14">The sequence shown here is derived from an EMBL/GenBank/DDBJ whole genome shotgun (WGS) entry which is preliminary data.</text>
</comment>
<dbReference type="PANTHER" id="PTHR11644:SF2">
    <property type="entry name" value="CYTIDINE DEAMINASE"/>
    <property type="match status" value="1"/>
</dbReference>
<dbReference type="EMBL" id="BEZZ01002525">
    <property type="protein sequence ID" value="GCC16550.1"/>
    <property type="molecule type" value="Genomic_DNA"/>
</dbReference>
<dbReference type="PROSITE" id="PS51747">
    <property type="entry name" value="CYT_DCMP_DEAMINASES_2"/>
    <property type="match status" value="1"/>
</dbReference>
<evidence type="ECO:0000313" key="15">
    <source>
        <dbReference type="Proteomes" id="UP000287033"/>
    </source>
</evidence>
<comment type="catalytic activity">
    <reaction evidence="12">
        <text>2'-deoxycytidine + H2O + H(+) = 2'-deoxyuridine + NH4(+)</text>
        <dbReference type="Rhea" id="RHEA:13433"/>
        <dbReference type="ChEBI" id="CHEBI:15377"/>
        <dbReference type="ChEBI" id="CHEBI:15378"/>
        <dbReference type="ChEBI" id="CHEBI:15698"/>
        <dbReference type="ChEBI" id="CHEBI:16450"/>
        <dbReference type="ChEBI" id="CHEBI:28938"/>
        <dbReference type="EC" id="3.5.4.5"/>
    </reaction>
</comment>
<feature type="binding site" evidence="11">
    <location>
        <position position="69"/>
    </location>
    <ligand>
        <name>Zn(2+)</name>
        <dbReference type="ChEBI" id="CHEBI:29105"/>
        <note>catalytic</note>
    </ligand>
</feature>
<dbReference type="SUPFAM" id="SSF53927">
    <property type="entry name" value="Cytidine deaminase-like"/>
    <property type="match status" value="1"/>
</dbReference>
<dbReference type="PROSITE" id="PS00903">
    <property type="entry name" value="CYT_DCMP_DEAMINASES_1"/>
    <property type="match status" value="1"/>
</dbReference>
<accession>A0A401REH0</accession>
<dbReference type="GO" id="GO:0055086">
    <property type="term" value="P:nucleobase-containing small molecule metabolic process"/>
    <property type="evidence" value="ECO:0007669"/>
    <property type="project" value="UniProtKB-ARBA"/>
</dbReference>
<dbReference type="InterPro" id="IPR002125">
    <property type="entry name" value="CMP_dCMP_dom"/>
</dbReference>
<evidence type="ECO:0000256" key="8">
    <source>
        <dbReference type="ARBA" id="ARBA00032005"/>
    </source>
</evidence>
<comment type="similarity">
    <text evidence="3 12">Belongs to the cytidine and deoxycytidylate deaminase family.</text>
</comment>
<proteinExistence type="inferred from homology"/>
<name>A0A401REH0_CHIPU</name>
<dbReference type="GO" id="GO:0072527">
    <property type="term" value="P:pyrimidine-containing compound metabolic process"/>
    <property type="evidence" value="ECO:0007669"/>
    <property type="project" value="UniProtKB-ARBA"/>
</dbReference>
<dbReference type="AlphaFoldDB" id="A0A401REH0"/>
<evidence type="ECO:0000256" key="6">
    <source>
        <dbReference type="ARBA" id="ARBA00022801"/>
    </source>
</evidence>
<sequence>MMKMCTPTALTALQKAEEIEKLINKSHEAKSFAYCPYSKFPVGAALLTEDGQVFTGCNIENACFTVGVCAERAAIHKAISEGFRKFKAIVISSDKSDNFIAPCGACRQVMREFGTKWEVYLTKPDKSYKTMTVEELLPMSFGPQDLPTKSRRM</sequence>
<dbReference type="FunFam" id="3.40.140.10:FF:000008">
    <property type="entry name" value="Cytidine deaminase"/>
    <property type="match status" value="1"/>
</dbReference>
<protein>
    <recommendedName>
        <fullName evidence="4 12">Cytidine deaminase</fullName>
        <ecNumber evidence="4 12">3.5.4.5</ecNumber>
    </recommendedName>
    <alternativeName>
        <fullName evidence="8 12">Cytidine aminohydrolase</fullName>
    </alternativeName>
</protein>
<evidence type="ECO:0000256" key="3">
    <source>
        <dbReference type="ARBA" id="ARBA00006576"/>
    </source>
</evidence>
<dbReference type="OMA" id="LTHFTCV"/>
<feature type="domain" description="CMP/dCMP-type deaminase" evidence="13">
    <location>
        <begin position="17"/>
        <end position="144"/>
    </location>
</feature>
<dbReference type="CDD" id="cd01283">
    <property type="entry name" value="cytidine_deaminase"/>
    <property type="match status" value="1"/>
</dbReference>
<dbReference type="NCBIfam" id="TIGR01354">
    <property type="entry name" value="cyt_deam_tetra"/>
    <property type="match status" value="1"/>
</dbReference>
<dbReference type="STRING" id="137246.A0A401REH0"/>
<evidence type="ECO:0000256" key="4">
    <source>
        <dbReference type="ARBA" id="ARBA00012783"/>
    </source>
</evidence>
<evidence type="ECO:0000256" key="9">
    <source>
        <dbReference type="ARBA" id="ARBA00049558"/>
    </source>
</evidence>
<keyword evidence="6 12" id="KW-0378">Hydrolase</keyword>
<keyword evidence="7 11" id="KW-0862">Zinc</keyword>
<dbReference type="Gene3D" id="3.40.140.10">
    <property type="entry name" value="Cytidine Deaminase, domain 2"/>
    <property type="match status" value="1"/>
</dbReference>
<evidence type="ECO:0000256" key="10">
    <source>
        <dbReference type="PIRSR" id="PIRSR606262-1"/>
    </source>
</evidence>
<dbReference type="GO" id="GO:0042802">
    <property type="term" value="F:identical protein binding"/>
    <property type="evidence" value="ECO:0007669"/>
    <property type="project" value="UniProtKB-ARBA"/>
</dbReference>
<dbReference type="GO" id="GO:0004126">
    <property type="term" value="F:cytidine deaminase activity"/>
    <property type="evidence" value="ECO:0007669"/>
    <property type="project" value="UniProtKB-UniRule"/>
</dbReference>
<dbReference type="Proteomes" id="UP000287033">
    <property type="component" value="Unassembled WGS sequence"/>
</dbReference>
<dbReference type="PANTHER" id="PTHR11644">
    <property type="entry name" value="CYTIDINE DEAMINASE"/>
    <property type="match status" value="1"/>
</dbReference>
<feature type="active site" description="Proton donor" evidence="10">
    <location>
        <position position="71"/>
    </location>
</feature>
<dbReference type="OrthoDB" id="414540at2759"/>
<feature type="binding site" evidence="11">
    <location>
        <position position="106"/>
    </location>
    <ligand>
        <name>Zn(2+)</name>
        <dbReference type="ChEBI" id="CHEBI:29105"/>
        <note>catalytic</note>
    </ligand>
</feature>
<dbReference type="Pfam" id="PF00383">
    <property type="entry name" value="dCMP_cyt_deam_1"/>
    <property type="match status" value="1"/>
</dbReference>
<keyword evidence="15" id="KW-1185">Reference proteome</keyword>
<comment type="cofactor">
    <cofactor evidence="1 11 12">
        <name>Zn(2+)</name>
        <dbReference type="ChEBI" id="CHEBI:29105"/>
    </cofactor>
</comment>
<dbReference type="EC" id="3.5.4.5" evidence="4 12"/>
<evidence type="ECO:0000256" key="7">
    <source>
        <dbReference type="ARBA" id="ARBA00022833"/>
    </source>
</evidence>
<evidence type="ECO:0000256" key="2">
    <source>
        <dbReference type="ARBA" id="ARBA00003949"/>
    </source>
</evidence>
<dbReference type="GO" id="GO:0008270">
    <property type="term" value="F:zinc ion binding"/>
    <property type="evidence" value="ECO:0007669"/>
    <property type="project" value="UniProtKB-UniRule"/>
</dbReference>
<dbReference type="InterPro" id="IPR016192">
    <property type="entry name" value="APOBEC/CMP_deaminase_Zn-bd"/>
</dbReference>